<dbReference type="KEGG" id="tco:Theco_0214"/>
<dbReference type="Gene3D" id="3.20.20.390">
    <property type="entry name" value="FMN-linked oxidoreductases"/>
    <property type="match status" value="1"/>
</dbReference>
<dbReference type="CDD" id="cd02812">
    <property type="entry name" value="PcrB_like"/>
    <property type="match status" value="1"/>
</dbReference>
<dbReference type="HAMAP" id="MF_00112">
    <property type="entry name" value="GGGP_HepGP_synthase"/>
    <property type="match status" value="1"/>
</dbReference>
<evidence type="ECO:0000256" key="5">
    <source>
        <dbReference type="ARBA" id="ARBA00023098"/>
    </source>
</evidence>
<dbReference type="GO" id="GO:0000287">
    <property type="term" value="F:magnesium ion binding"/>
    <property type="evidence" value="ECO:0007669"/>
    <property type="project" value="UniProtKB-UniRule"/>
</dbReference>
<evidence type="ECO:0000256" key="6">
    <source>
        <dbReference type="ARBA" id="ARBA00023209"/>
    </source>
</evidence>
<dbReference type="NCBIfam" id="NF003199">
    <property type="entry name" value="PRK04169.1-3"/>
    <property type="match status" value="1"/>
</dbReference>
<organism evidence="10 11">
    <name type="scientific">Thermobacillus composti (strain DSM 18247 / JCM 13945 / KWC4)</name>
    <dbReference type="NCBI Taxonomy" id="717605"/>
    <lineage>
        <taxon>Bacteria</taxon>
        <taxon>Bacillati</taxon>
        <taxon>Bacillota</taxon>
        <taxon>Bacilli</taxon>
        <taxon>Bacillales</taxon>
        <taxon>Paenibacillaceae</taxon>
        <taxon>Thermobacillus</taxon>
    </lineage>
</organism>
<proteinExistence type="inferred from homology"/>
<dbReference type="EC" id="2.5.1.n9" evidence="9"/>
<comment type="catalytic activity">
    <reaction evidence="8 9">
        <text>sn-glycerol 1-phosphate + all-trans-heptaprenyl diphosphate = 3-heptaprenyl-sn-glycero-1-phosphate + diphosphate</text>
        <dbReference type="Rhea" id="RHEA:33495"/>
        <dbReference type="ChEBI" id="CHEBI:33019"/>
        <dbReference type="ChEBI" id="CHEBI:57685"/>
        <dbReference type="ChEBI" id="CHEBI:58206"/>
        <dbReference type="ChEBI" id="CHEBI:64781"/>
        <dbReference type="EC" id="2.5.1.n9"/>
    </reaction>
</comment>
<keyword evidence="4 9" id="KW-0460">Magnesium</keyword>
<sequence>MSGAGGGVDRVNGRAAERQLREWRHLFKLDPDREISDSALDAVCRSGTDAVIVGGSTGMTYDNTTDLLARIRRYEVPCVLELSSAEAAVPGFDAYLVPIVLNAGAAEWIVGRQAEAIAAYGSMIPWDTAVGEGYIILNGGSTAAKLTEARTAIGERDVLAYARLADRLMRLPIVYLEYSGMFGDMRLVERVRADLQGARLFYGGGVTDAERARLAAAAAHTVVVGNAIYERLDDALATVAAVKETPAPA</sequence>
<keyword evidence="3 9" id="KW-0479">Metal-binding</keyword>
<dbReference type="GO" id="GO:0120536">
    <property type="term" value="F:heptaprenylglyceryl phosphate synthase activity"/>
    <property type="evidence" value="ECO:0007669"/>
    <property type="project" value="RHEA"/>
</dbReference>
<evidence type="ECO:0000256" key="8">
    <source>
        <dbReference type="ARBA" id="ARBA00048318"/>
    </source>
</evidence>
<feature type="binding site" evidence="9">
    <location>
        <position position="30"/>
    </location>
    <ligand>
        <name>Mg(2+)</name>
        <dbReference type="ChEBI" id="CHEBI:18420"/>
    </ligand>
</feature>
<comment type="subunit">
    <text evidence="9">Homodimer.</text>
</comment>
<evidence type="ECO:0000256" key="1">
    <source>
        <dbReference type="ARBA" id="ARBA00022516"/>
    </source>
</evidence>
<keyword evidence="11" id="KW-1185">Reference proteome</keyword>
<evidence type="ECO:0000256" key="2">
    <source>
        <dbReference type="ARBA" id="ARBA00022679"/>
    </source>
</evidence>
<dbReference type="eggNOG" id="COG1646">
    <property type="taxonomic scope" value="Bacteria"/>
</dbReference>
<evidence type="ECO:0000256" key="4">
    <source>
        <dbReference type="ARBA" id="ARBA00022842"/>
    </source>
</evidence>
<feature type="binding site" evidence="9">
    <location>
        <position position="28"/>
    </location>
    <ligand>
        <name>sn-glycerol 1-phosphate</name>
        <dbReference type="ChEBI" id="CHEBI:57685"/>
    </ligand>
</feature>
<dbReference type="EMBL" id="CP003255">
    <property type="protein sequence ID" value="AGA56460.1"/>
    <property type="molecule type" value="Genomic_DNA"/>
</dbReference>
<feature type="binding site" evidence="9">
    <location>
        <begin position="175"/>
        <end position="180"/>
    </location>
    <ligand>
        <name>sn-glycerol 1-phosphate</name>
        <dbReference type="ChEBI" id="CHEBI:57685"/>
    </ligand>
</feature>
<keyword evidence="1 9" id="KW-0444">Lipid biosynthesis</keyword>
<name>L0EBC5_THECK</name>
<evidence type="ECO:0000256" key="7">
    <source>
        <dbReference type="ARBA" id="ARBA00023264"/>
    </source>
</evidence>
<protein>
    <recommendedName>
        <fullName evidence="9">Heptaprenylglyceryl phosphate synthase</fullName>
        <shortName evidence="9">HepGP synthase</shortName>
        <ecNumber evidence="9">2.5.1.n9</ecNumber>
    </recommendedName>
    <alternativeName>
        <fullName evidence="9">Glycerol-1-phosphate heptaprenyltransferase</fullName>
    </alternativeName>
</protein>
<dbReference type="STRING" id="717605.Theco_0214"/>
<dbReference type="Pfam" id="PF01884">
    <property type="entry name" value="PcrB"/>
    <property type="match status" value="1"/>
</dbReference>
<evidence type="ECO:0000256" key="3">
    <source>
        <dbReference type="ARBA" id="ARBA00022723"/>
    </source>
</evidence>
<comment type="caution">
    <text evidence="9">Lacks conserved residue(s) required for the propagation of feature annotation.</text>
</comment>
<dbReference type="NCBIfam" id="TIGR01768">
    <property type="entry name" value="GGGP-family"/>
    <property type="match status" value="1"/>
</dbReference>
<feature type="binding site" evidence="9">
    <location>
        <position position="56"/>
    </location>
    <ligand>
        <name>Mg(2+)</name>
        <dbReference type="ChEBI" id="CHEBI:18420"/>
    </ligand>
</feature>
<comment type="function">
    <text evidence="9">Prenyltransferase that catalyzes in vivo the transfer of the heptaprenyl moiety of heptaprenyl pyrophosphate (HepPP; 35 carbon atoms) to the C3 hydroxyl of sn-glycerol-1-phosphate (G1P), producing heptaprenylglyceryl phosphate (HepGP). This reaction is an ether-bond-formation step in the biosynthesis of archaea-type G1P-based membrane lipids found in Bacillales.</text>
</comment>
<evidence type="ECO:0000313" key="10">
    <source>
        <dbReference type="EMBL" id="AGA56460.1"/>
    </source>
</evidence>
<feature type="binding site" evidence="9">
    <location>
        <begin position="225"/>
        <end position="226"/>
    </location>
    <ligand>
        <name>sn-glycerol 1-phosphate</name>
        <dbReference type="ChEBI" id="CHEBI:57685"/>
    </ligand>
</feature>
<dbReference type="SUPFAM" id="SSF51395">
    <property type="entry name" value="FMN-linked oxidoreductases"/>
    <property type="match status" value="1"/>
</dbReference>
<gene>
    <name evidence="9" type="primary">pcrB</name>
    <name evidence="10" type="ordered locus">Theco_0214</name>
</gene>
<dbReference type="GO" id="GO:0046474">
    <property type="term" value="P:glycerophospholipid biosynthetic process"/>
    <property type="evidence" value="ECO:0007669"/>
    <property type="project" value="UniProtKB-UniRule"/>
</dbReference>
<dbReference type="UniPathway" id="UPA00940"/>
<accession>L0EBC5</accession>
<evidence type="ECO:0000256" key="9">
    <source>
        <dbReference type="HAMAP-Rule" id="MF_00112"/>
    </source>
</evidence>
<feature type="binding site" evidence="9">
    <location>
        <position position="205"/>
    </location>
    <ligand>
        <name>sn-glycerol 1-phosphate</name>
        <dbReference type="ChEBI" id="CHEBI:57685"/>
    </ligand>
</feature>
<keyword evidence="6 9" id="KW-0594">Phospholipid biosynthesis</keyword>
<dbReference type="PANTHER" id="PTHR40029:SF2">
    <property type="entry name" value="HEPTAPRENYLGLYCERYL PHOSPHATE SYNTHASE"/>
    <property type="match status" value="1"/>
</dbReference>
<dbReference type="AlphaFoldDB" id="L0EBC5"/>
<dbReference type="InterPro" id="IPR039074">
    <property type="entry name" value="GGGP/HepGP_synthase_I"/>
</dbReference>
<keyword evidence="5 9" id="KW-0443">Lipid metabolism</keyword>
<dbReference type="InterPro" id="IPR008205">
    <property type="entry name" value="GGGP_HepGP_synthase"/>
</dbReference>
<evidence type="ECO:0000313" key="11">
    <source>
        <dbReference type="Proteomes" id="UP000010795"/>
    </source>
</evidence>
<dbReference type="Proteomes" id="UP000010795">
    <property type="component" value="Chromosome"/>
</dbReference>
<dbReference type="PANTHER" id="PTHR40029">
    <property type="match status" value="1"/>
</dbReference>
<comment type="pathway">
    <text evidence="9">Membrane lipid metabolism; glycerophospholipid metabolism.</text>
</comment>
<comment type="similarity">
    <text evidence="9">Belongs to the GGGP/HepGP synthase family. Group I subfamily.</text>
</comment>
<comment type="cofactor">
    <cofactor evidence="9">
        <name>Mg(2+)</name>
        <dbReference type="ChEBI" id="CHEBI:18420"/>
    </cofactor>
</comment>
<keyword evidence="2 9" id="KW-0808">Transferase</keyword>
<keyword evidence="7 9" id="KW-1208">Phospholipid metabolism</keyword>
<dbReference type="NCBIfam" id="NF003197">
    <property type="entry name" value="PRK04169.1-1"/>
    <property type="match status" value="1"/>
</dbReference>
<dbReference type="InterPro" id="IPR038597">
    <property type="entry name" value="GGGP/HepGP_synthase_sf"/>
</dbReference>
<reference evidence="11" key="1">
    <citation type="submission" date="2012-01" db="EMBL/GenBank/DDBJ databases">
        <title>Complete sequence of chromosome of Thermobacillus composti KWC4.</title>
        <authorList>
            <person name="Lucas S."/>
            <person name="Han J."/>
            <person name="Lapidus A."/>
            <person name="Cheng J.-F."/>
            <person name="Goodwin L."/>
            <person name="Pitluck S."/>
            <person name="Peters L."/>
            <person name="Ovchinnikova G."/>
            <person name="Teshima H."/>
            <person name="Detter J.C."/>
            <person name="Han C."/>
            <person name="Tapia R."/>
            <person name="Land M."/>
            <person name="Hauser L."/>
            <person name="Kyrpides N."/>
            <person name="Ivanova N."/>
            <person name="Pagani I."/>
            <person name="Anderson I."/>
            <person name="Woyke T."/>
        </authorList>
    </citation>
    <scope>NUCLEOTIDE SEQUENCE [LARGE SCALE GENOMIC DNA]</scope>
    <source>
        <strain evidence="11">DSM 18247 / JCM 13945 / KWC4</strain>
    </source>
</reference>
<dbReference type="HOGENOM" id="CLU_095211_0_0_9"/>